<evidence type="ECO:0000313" key="1">
    <source>
        <dbReference type="EMBL" id="JAD39504.1"/>
    </source>
</evidence>
<proteinExistence type="predicted"/>
<protein>
    <submittedName>
        <fullName evidence="1">Uncharacterized protein</fullName>
    </submittedName>
</protein>
<reference evidence="1" key="2">
    <citation type="journal article" date="2015" name="Data Brief">
        <title>Shoot transcriptome of the giant reed, Arundo donax.</title>
        <authorList>
            <person name="Barrero R.A."/>
            <person name="Guerrero F.D."/>
            <person name="Moolhuijzen P."/>
            <person name="Goolsby J.A."/>
            <person name="Tidwell J."/>
            <person name="Bellgard S.E."/>
            <person name="Bellgard M.I."/>
        </authorList>
    </citation>
    <scope>NUCLEOTIDE SEQUENCE</scope>
    <source>
        <tissue evidence="1">Shoot tissue taken approximately 20 cm above the soil surface</tissue>
    </source>
</reference>
<organism evidence="1">
    <name type="scientific">Arundo donax</name>
    <name type="common">Giant reed</name>
    <name type="synonym">Donax arundinaceus</name>
    <dbReference type="NCBI Taxonomy" id="35708"/>
    <lineage>
        <taxon>Eukaryota</taxon>
        <taxon>Viridiplantae</taxon>
        <taxon>Streptophyta</taxon>
        <taxon>Embryophyta</taxon>
        <taxon>Tracheophyta</taxon>
        <taxon>Spermatophyta</taxon>
        <taxon>Magnoliopsida</taxon>
        <taxon>Liliopsida</taxon>
        <taxon>Poales</taxon>
        <taxon>Poaceae</taxon>
        <taxon>PACMAD clade</taxon>
        <taxon>Arundinoideae</taxon>
        <taxon>Arundineae</taxon>
        <taxon>Arundo</taxon>
    </lineage>
</organism>
<dbReference type="EMBL" id="GBRH01258391">
    <property type="protein sequence ID" value="JAD39504.1"/>
    <property type="molecule type" value="Transcribed_RNA"/>
</dbReference>
<accession>A0A0A8ZJE4</accession>
<reference evidence="1" key="1">
    <citation type="submission" date="2014-09" db="EMBL/GenBank/DDBJ databases">
        <authorList>
            <person name="Magalhaes I.L.F."/>
            <person name="Oliveira U."/>
            <person name="Santos F.R."/>
            <person name="Vidigal T.H.D.A."/>
            <person name="Brescovit A.D."/>
            <person name="Santos A.J."/>
        </authorList>
    </citation>
    <scope>NUCLEOTIDE SEQUENCE</scope>
    <source>
        <tissue evidence="1">Shoot tissue taken approximately 20 cm above the soil surface</tissue>
    </source>
</reference>
<sequence length="38" mass="3991">MAKAPISGKHVVSYKAEVEEYAESNRSMDSFTGGAGAD</sequence>
<name>A0A0A8ZJE4_ARUDO</name>
<dbReference type="AlphaFoldDB" id="A0A0A8ZJE4"/>